<organism evidence="7 8">
    <name type="scientific">Photobacterium rosenbergii</name>
    <dbReference type="NCBI Taxonomy" id="294936"/>
    <lineage>
        <taxon>Bacteria</taxon>
        <taxon>Pseudomonadati</taxon>
        <taxon>Pseudomonadota</taxon>
        <taxon>Gammaproteobacteria</taxon>
        <taxon>Vibrionales</taxon>
        <taxon>Vibrionaceae</taxon>
        <taxon>Photobacterium</taxon>
    </lineage>
</organism>
<feature type="transmembrane region" description="Helical" evidence="5">
    <location>
        <begin position="215"/>
        <end position="234"/>
    </location>
</feature>
<evidence type="ECO:0000256" key="2">
    <source>
        <dbReference type="ARBA" id="ARBA00022692"/>
    </source>
</evidence>
<comment type="subcellular location">
    <subcellularLocation>
        <location evidence="1">Membrane</location>
        <topology evidence="1">Multi-pass membrane protein</topology>
    </subcellularLocation>
</comment>
<evidence type="ECO:0000256" key="5">
    <source>
        <dbReference type="SAM" id="Phobius"/>
    </source>
</evidence>
<evidence type="ECO:0000313" key="7">
    <source>
        <dbReference type="EMBL" id="PSW11834.1"/>
    </source>
</evidence>
<comment type="caution">
    <text evidence="7">The sequence shown here is derived from an EMBL/GenBank/DDBJ whole genome shotgun (WGS) entry which is preliminary data.</text>
</comment>
<feature type="transmembrane region" description="Helical" evidence="5">
    <location>
        <begin position="108"/>
        <end position="127"/>
    </location>
</feature>
<accession>A0A2T3NCQ7</accession>
<proteinExistence type="predicted"/>
<keyword evidence="2 5" id="KW-0812">Transmembrane</keyword>
<feature type="transmembrane region" description="Helical" evidence="5">
    <location>
        <begin position="142"/>
        <end position="161"/>
    </location>
</feature>
<feature type="transmembrane region" description="Helical" evidence="5">
    <location>
        <begin position="344"/>
        <end position="362"/>
    </location>
</feature>
<evidence type="ECO:0000256" key="1">
    <source>
        <dbReference type="ARBA" id="ARBA00004141"/>
    </source>
</evidence>
<evidence type="ECO:0000259" key="6">
    <source>
        <dbReference type="Pfam" id="PF04932"/>
    </source>
</evidence>
<keyword evidence="3 5" id="KW-1133">Transmembrane helix</keyword>
<dbReference type="InterPro" id="IPR051533">
    <property type="entry name" value="WaaL-like"/>
</dbReference>
<name>A0A2T3NCQ7_9GAMM</name>
<keyword evidence="4 5" id="KW-0472">Membrane</keyword>
<dbReference type="Pfam" id="PF04932">
    <property type="entry name" value="Wzy_C"/>
    <property type="match status" value="1"/>
</dbReference>
<dbReference type="InterPro" id="IPR007016">
    <property type="entry name" value="O-antigen_ligase-rel_domated"/>
</dbReference>
<gene>
    <name evidence="7" type="ORF">C9J01_15030</name>
</gene>
<feature type="transmembrane region" description="Helical" evidence="5">
    <location>
        <begin position="32"/>
        <end position="49"/>
    </location>
</feature>
<feature type="transmembrane region" description="Helical" evidence="5">
    <location>
        <begin position="316"/>
        <end position="332"/>
    </location>
</feature>
<evidence type="ECO:0000256" key="4">
    <source>
        <dbReference type="ARBA" id="ARBA00023136"/>
    </source>
</evidence>
<dbReference type="PANTHER" id="PTHR37422">
    <property type="entry name" value="TEICHURONIC ACID BIOSYNTHESIS PROTEIN TUAE"/>
    <property type="match status" value="1"/>
</dbReference>
<dbReference type="Proteomes" id="UP000241346">
    <property type="component" value="Unassembled WGS sequence"/>
</dbReference>
<feature type="transmembrane region" description="Helical" evidence="5">
    <location>
        <begin position="61"/>
        <end position="79"/>
    </location>
</feature>
<dbReference type="GO" id="GO:0016020">
    <property type="term" value="C:membrane"/>
    <property type="evidence" value="ECO:0007669"/>
    <property type="project" value="UniProtKB-SubCell"/>
</dbReference>
<feature type="transmembrane region" description="Helical" evidence="5">
    <location>
        <begin position="7"/>
        <end position="26"/>
    </location>
</feature>
<protein>
    <recommendedName>
        <fullName evidence="6">O-antigen ligase-related domain-containing protein</fullName>
    </recommendedName>
</protein>
<dbReference type="AlphaFoldDB" id="A0A2T3NCQ7"/>
<reference evidence="7 8" key="1">
    <citation type="submission" date="2018-03" db="EMBL/GenBank/DDBJ databases">
        <title>Whole genome sequencing of Histamine producing bacteria.</title>
        <authorList>
            <person name="Butler K."/>
        </authorList>
    </citation>
    <scope>NUCLEOTIDE SEQUENCE [LARGE SCALE GENOMIC DNA]</scope>
    <source>
        <strain evidence="7 8">DSM 19138</strain>
    </source>
</reference>
<evidence type="ECO:0000256" key="3">
    <source>
        <dbReference type="ARBA" id="ARBA00022989"/>
    </source>
</evidence>
<evidence type="ECO:0000313" key="8">
    <source>
        <dbReference type="Proteomes" id="UP000241346"/>
    </source>
</evidence>
<feature type="domain" description="O-antigen ligase-related" evidence="6">
    <location>
        <begin position="174"/>
        <end position="328"/>
    </location>
</feature>
<sequence>MNKSSIYNTLILLPIYWLFSGMLLMSGGDKPMVAMVIISIIATLCCYGFNSAKINIKQDKFLWVILAMTAYAIFSYHYHGYSSRGLRALLCGSLFLIFLPRQLLSLKLIYAFLFIGSLCSMFMPFYYGEYLNVGRGVWPINAIPQSTLSSAIGLAALVSAIEEKKFERYFMFMAFTFSSIAVIVSESRGLWLGHFTVSSLIFFIKYRRCLLNKKNLLISLALLITSSIVLAPVVESRIGKTQYEIQQIEQGNFNTSIGLRLEMWMMAPQLVVDNVMFGLGSEHQQKFAEQIKSQDVSRTLKRDKPSHYHNQYLDQLVKNGAVGLILLMLLLISPLSSLTKAKPVVRYTVGSVVLLYSIAALTDVPFNHGQTLLLFTILISCIKTIRYNDTYD</sequence>
<dbReference type="EMBL" id="PYMB01000006">
    <property type="protein sequence ID" value="PSW11834.1"/>
    <property type="molecule type" value="Genomic_DNA"/>
</dbReference>
<feature type="transmembrane region" description="Helical" evidence="5">
    <location>
        <begin position="168"/>
        <end position="184"/>
    </location>
</feature>
<dbReference type="PANTHER" id="PTHR37422:SF17">
    <property type="entry name" value="O-ANTIGEN LIGASE"/>
    <property type="match status" value="1"/>
</dbReference>